<dbReference type="SUPFAM" id="SSF50475">
    <property type="entry name" value="FMN-binding split barrel"/>
    <property type="match status" value="2"/>
</dbReference>
<accession>A0AAI8XNG2</accession>
<dbReference type="PANTHER" id="PTHR42815">
    <property type="entry name" value="FAD-BINDING, PUTATIVE (AFU_ORTHOLOGUE AFUA_6G07600)-RELATED"/>
    <property type="match status" value="1"/>
</dbReference>
<sequence length="306" mass="33496">MQRRPVVSSIRARQGVSSSGVFHEGELFVQRQAGLADEALRLTRMLGAREFSDAMSGFVADRDLAFITSRDSAGTLWTSAVYGERGFCRADRATLRVKGRPLPGDPLHELSRGAQIGLLFIDFHRRRRLRINGALSVVDDNGFEVAADQAYGNCPQYIRQPTAERTVVPDGAHAVASTHCRVGALHLEQVSRADTFILGTSHPSRGADTSHRGGPSGFVRVEDGELWWPDYPGNNLFNSMGNIVVEPAAALLFLDFRAATSLQMSGTAQLVWDFPRLRDDESPTGRRVRFTPGRTIHTTGLPLVAA</sequence>
<name>A0AAI8XNG2_MYCME</name>
<dbReference type="Proteomes" id="UP001241092">
    <property type="component" value="Chromosome"/>
</dbReference>
<organism evidence="1 2">
    <name type="scientific">Mycolicibacterium mageritense</name>
    <name type="common">Mycobacterium mageritense</name>
    <dbReference type="NCBI Taxonomy" id="53462"/>
    <lineage>
        <taxon>Bacteria</taxon>
        <taxon>Bacillati</taxon>
        <taxon>Actinomycetota</taxon>
        <taxon>Actinomycetes</taxon>
        <taxon>Mycobacteriales</taxon>
        <taxon>Mycobacteriaceae</taxon>
        <taxon>Mycolicibacterium</taxon>
    </lineage>
</organism>
<proteinExistence type="predicted"/>
<protein>
    <recommendedName>
        <fullName evidence="3">Pyridoxamine 5'-phosphate oxidase</fullName>
    </recommendedName>
</protein>
<evidence type="ECO:0000313" key="2">
    <source>
        <dbReference type="Proteomes" id="UP001241092"/>
    </source>
</evidence>
<dbReference type="PANTHER" id="PTHR42815:SF2">
    <property type="entry name" value="FAD-BINDING, PUTATIVE (AFU_ORTHOLOGUE AFUA_6G07600)-RELATED"/>
    <property type="match status" value="1"/>
</dbReference>
<gene>
    <name evidence="1" type="ORF">hbim_02882</name>
</gene>
<evidence type="ECO:0000313" key="1">
    <source>
        <dbReference type="EMBL" id="BDY28946.1"/>
    </source>
</evidence>
<evidence type="ECO:0008006" key="3">
    <source>
        <dbReference type="Google" id="ProtNLM"/>
    </source>
</evidence>
<dbReference type="InterPro" id="IPR012349">
    <property type="entry name" value="Split_barrel_FMN-bd"/>
</dbReference>
<reference evidence="1" key="1">
    <citation type="submission" date="2023-03" db="EMBL/GenBank/DDBJ databases">
        <title>Draft genome sequence of a Mycolicibacterium mageritense strain H4_3_1 isolated from a hybrid biological-inorganic system reactor.</title>
        <authorList>
            <person name="Feng X."/>
            <person name="Kazama D."/>
            <person name="Sato K."/>
            <person name="Kobayashi H."/>
        </authorList>
    </citation>
    <scope>NUCLEOTIDE SEQUENCE</scope>
    <source>
        <strain evidence="1">H4_3_1</strain>
    </source>
</reference>
<dbReference type="AlphaFoldDB" id="A0AAI8XNG2"/>
<dbReference type="Gene3D" id="2.30.110.10">
    <property type="entry name" value="Electron Transport, Fmn-binding Protein, Chain A"/>
    <property type="match status" value="2"/>
</dbReference>
<dbReference type="EMBL" id="AP027452">
    <property type="protein sequence ID" value="BDY28946.1"/>
    <property type="molecule type" value="Genomic_DNA"/>
</dbReference>